<reference evidence="2" key="1">
    <citation type="journal article" date="2014" name="Science">
        <title>Ancient hybridizations among the ancestral genomes of bread wheat.</title>
        <authorList>
            <consortium name="International Wheat Genome Sequencing Consortium,"/>
            <person name="Marcussen T."/>
            <person name="Sandve S.R."/>
            <person name="Heier L."/>
            <person name="Spannagl M."/>
            <person name="Pfeifer M."/>
            <person name="Jakobsen K.S."/>
            <person name="Wulff B.B."/>
            <person name="Steuernagel B."/>
            <person name="Mayer K.F."/>
            <person name="Olsen O.A."/>
        </authorList>
    </citation>
    <scope>NUCLEOTIDE SEQUENCE [LARGE SCALE GENOMIC DNA]</scope>
    <source>
        <strain evidence="2">cv. AL8/78</strain>
    </source>
</reference>
<dbReference type="AlphaFoldDB" id="A0A453FRR0"/>
<dbReference type="Gramene" id="AET3Gv20759400.20">
    <property type="protein sequence ID" value="AET3Gv20759400.20"/>
    <property type="gene ID" value="AET3Gv20759400"/>
</dbReference>
<protein>
    <submittedName>
        <fullName evidence="1">Uncharacterized protein</fullName>
    </submittedName>
</protein>
<evidence type="ECO:0000313" key="1">
    <source>
        <dbReference type="EnsemblPlants" id="AET3Gv20759400.20"/>
    </source>
</evidence>
<organism evidence="1 2">
    <name type="scientific">Aegilops tauschii subsp. strangulata</name>
    <name type="common">Goatgrass</name>
    <dbReference type="NCBI Taxonomy" id="200361"/>
    <lineage>
        <taxon>Eukaryota</taxon>
        <taxon>Viridiplantae</taxon>
        <taxon>Streptophyta</taxon>
        <taxon>Embryophyta</taxon>
        <taxon>Tracheophyta</taxon>
        <taxon>Spermatophyta</taxon>
        <taxon>Magnoliopsida</taxon>
        <taxon>Liliopsida</taxon>
        <taxon>Poales</taxon>
        <taxon>Poaceae</taxon>
        <taxon>BOP clade</taxon>
        <taxon>Pooideae</taxon>
        <taxon>Triticodae</taxon>
        <taxon>Triticeae</taxon>
        <taxon>Triticinae</taxon>
        <taxon>Aegilops</taxon>
    </lineage>
</organism>
<reference evidence="1" key="5">
    <citation type="journal article" date="2021" name="G3 (Bethesda)">
        <title>Aegilops tauschii genome assembly Aet v5.0 features greater sequence contiguity and improved annotation.</title>
        <authorList>
            <person name="Wang L."/>
            <person name="Zhu T."/>
            <person name="Rodriguez J.C."/>
            <person name="Deal K.R."/>
            <person name="Dubcovsky J."/>
            <person name="McGuire P.E."/>
            <person name="Lux T."/>
            <person name="Spannagl M."/>
            <person name="Mayer K.F.X."/>
            <person name="Baldrich P."/>
            <person name="Meyers B.C."/>
            <person name="Huo N."/>
            <person name="Gu Y.Q."/>
            <person name="Zhou H."/>
            <person name="Devos K.M."/>
            <person name="Bennetzen J.L."/>
            <person name="Unver T."/>
            <person name="Budak H."/>
            <person name="Gulick P.J."/>
            <person name="Galiba G."/>
            <person name="Kalapos B."/>
            <person name="Nelson D.R."/>
            <person name="Li P."/>
            <person name="You F.M."/>
            <person name="Luo M.C."/>
            <person name="Dvorak J."/>
        </authorList>
    </citation>
    <scope>NUCLEOTIDE SEQUENCE [LARGE SCALE GENOMIC DNA]</scope>
    <source>
        <strain evidence="1">cv. AL8/78</strain>
    </source>
</reference>
<dbReference type="EnsemblPlants" id="AET3Gv20759400.20">
    <property type="protein sequence ID" value="AET3Gv20759400.20"/>
    <property type="gene ID" value="AET3Gv20759400"/>
</dbReference>
<keyword evidence="2" id="KW-1185">Reference proteome</keyword>
<name>A0A453FRR0_AEGTS</name>
<reference evidence="2" key="2">
    <citation type="journal article" date="2017" name="Nat. Plants">
        <title>The Aegilops tauschii genome reveals multiple impacts of transposons.</title>
        <authorList>
            <person name="Zhao G."/>
            <person name="Zou C."/>
            <person name="Li K."/>
            <person name="Wang K."/>
            <person name="Li T."/>
            <person name="Gao L."/>
            <person name="Zhang X."/>
            <person name="Wang H."/>
            <person name="Yang Z."/>
            <person name="Liu X."/>
            <person name="Jiang W."/>
            <person name="Mao L."/>
            <person name="Kong X."/>
            <person name="Jiao Y."/>
            <person name="Jia J."/>
        </authorList>
    </citation>
    <scope>NUCLEOTIDE SEQUENCE [LARGE SCALE GENOMIC DNA]</scope>
    <source>
        <strain evidence="2">cv. AL8/78</strain>
    </source>
</reference>
<reference evidence="1" key="3">
    <citation type="journal article" date="2017" name="Nature">
        <title>Genome sequence of the progenitor of the wheat D genome Aegilops tauschii.</title>
        <authorList>
            <person name="Luo M.C."/>
            <person name="Gu Y.Q."/>
            <person name="Puiu D."/>
            <person name="Wang H."/>
            <person name="Twardziok S.O."/>
            <person name="Deal K.R."/>
            <person name="Huo N."/>
            <person name="Zhu T."/>
            <person name="Wang L."/>
            <person name="Wang Y."/>
            <person name="McGuire P.E."/>
            <person name="Liu S."/>
            <person name="Long H."/>
            <person name="Ramasamy R.K."/>
            <person name="Rodriguez J.C."/>
            <person name="Van S.L."/>
            <person name="Yuan L."/>
            <person name="Wang Z."/>
            <person name="Xia Z."/>
            <person name="Xiao L."/>
            <person name="Anderson O.D."/>
            <person name="Ouyang S."/>
            <person name="Liang Y."/>
            <person name="Zimin A.V."/>
            <person name="Pertea G."/>
            <person name="Qi P."/>
            <person name="Bennetzen J.L."/>
            <person name="Dai X."/>
            <person name="Dawson M.W."/>
            <person name="Muller H.G."/>
            <person name="Kugler K."/>
            <person name="Rivarola-Duarte L."/>
            <person name="Spannagl M."/>
            <person name="Mayer K.F.X."/>
            <person name="Lu F.H."/>
            <person name="Bevan M.W."/>
            <person name="Leroy P."/>
            <person name="Li P."/>
            <person name="You F.M."/>
            <person name="Sun Q."/>
            <person name="Liu Z."/>
            <person name="Lyons E."/>
            <person name="Wicker T."/>
            <person name="Salzberg S.L."/>
            <person name="Devos K.M."/>
            <person name="Dvorak J."/>
        </authorList>
    </citation>
    <scope>NUCLEOTIDE SEQUENCE [LARGE SCALE GENOMIC DNA]</scope>
    <source>
        <strain evidence="1">cv. AL8/78</strain>
    </source>
</reference>
<sequence length="76" mass="8990">GNNRTLLCIFINFQINDTKHSSERKEKNYTDLVENKQTRNTRYKRYNRAKLRIRFQLASCSLFSRLNCSNTSGSLL</sequence>
<proteinExistence type="predicted"/>
<evidence type="ECO:0000313" key="2">
    <source>
        <dbReference type="Proteomes" id="UP000015105"/>
    </source>
</evidence>
<reference evidence="1" key="4">
    <citation type="submission" date="2019-03" db="UniProtKB">
        <authorList>
            <consortium name="EnsemblPlants"/>
        </authorList>
    </citation>
    <scope>IDENTIFICATION</scope>
</reference>
<accession>A0A453FRR0</accession>
<dbReference type="Proteomes" id="UP000015105">
    <property type="component" value="Chromosome 3D"/>
</dbReference>